<evidence type="ECO:0000259" key="2">
    <source>
        <dbReference type="Pfam" id="PF02589"/>
    </source>
</evidence>
<dbReference type="SUPFAM" id="SSF100950">
    <property type="entry name" value="NagB/RpiA/CoA transferase-like"/>
    <property type="match status" value="1"/>
</dbReference>
<evidence type="ECO:0000313" key="3">
    <source>
        <dbReference type="EMBL" id="GAA0919755.1"/>
    </source>
</evidence>
<reference evidence="3 4" key="1">
    <citation type="journal article" date="2019" name="Int. J. Syst. Evol. Microbiol.">
        <title>The Global Catalogue of Microorganisms (GCM) 10K type strain sequencing project: providing services to taxonomists for standard genome sequencing and annotation.</title>
        <authorList>
            <consortium name="The Broad Institute Genomics Platform"/>
            <consortium name="The Broad Institute Genome Sequencing Center for Infectious Disease"/>
            <person name="Wu L."/>
            <person name="Ma J."/>
        </authorList>
    </citation>
    <scope>NUCLEOTIDE SEQUENCE [LARGE SCALE GENOMIC DNA]</scope>
    <source>
        <strain evidence="3 4">JCM 11117</strain>
    </source>
</reference>
<protein>
    <submittedName>
        <fullName evidence="3">LUD domain-containing protein</fullName>
    </submittedName>
</protein>
<keyword evidence="4" id="KW-1185">Reference proteome</keyword>
<dbReference type="Pfam" id="PF02589">
    <property type="entry name" value="LUD_dom"/>
    <property type="match status" value="1"/>
</dbReference>
<name>A0ABN1NZX2_9PSEU</name>
<dbReference type="PANTHER" id="PTHR43682">
    <property type="entry name" value="LACTATE UTILIZATION PROTEIN C"/>
    <property type="match status" value="1"/>
</dbReference>
<accession>A0ABN1NZX2</accession>
<organism evidence="3 4">
    <name type="scientific">Pseudonocardia zijingensis</name>
    <dbReference type="NCBI Taxonomy" id="153376"/>
    <lineage>
        <taxon>Bacteria</taxon>
        <taxon>Bacillati</taxon>
        <taxon>Actinomycetota</taxon>
        <taxon>Actinomycetes</taxon>
        <taxon>Pseudonocardiales</taxon>
        <taxon>Pseudonocardiaceae</taxon>
        <taxon>Pseudonocardia</taxon>
    </lineage>
</organism>
<gene>
    <name evidence="3" type="ORF">GCM10009559_01960</name>
</gene>
<sequence>MSARDDVLARIRAANAAAGHPPPPEVPRDYHRTGAHPAGSPELLELFRDRLVDYKATVLDAPADGIAEAVRTALADVAGAVVVPPGLPDGWWPAGIPATRRTDDALTPVELDSAAAVLTACAAACATTGTIALDGSADQGRRAITLVPDVHVCVVRAEQVVHTVPELIAALEPTRPITFVSGPSATSDIELERVEGVHGPRTLIVVLAA</sequence>
<dbReference type="EMBL" id="BAAAHP010000005">
    <property type="protein sequence ID" value="GAA0919755.1"/>
    <property type="molecule type" value="Genomic_DNA"/>
</dbReference>
<evidence type="ECO:0000256" key="1">
    <source>
        <dbReference type="SAM" id="MobiDB-lite"/>
    </source>
</evidence>
<dbReference type="PANTHER" id="PTHR43682:SF1">
    <property type="entry name" value="LACTATE UTILIZATION PROTEIN C"/>
    <property type="match status" value="1"/>
</dbReference>
<dbReference type="InterPro" id="IPR024185">
    <property type="entry name" value="FTHF_cligase-like_sf"/>
</dbReference>
<evidence type="ECO:0000313" key="4">
    <source>
        <dbReference type="Proteomes" id="UP001499967"/>
    </source>
</evidence>
<comment type="caution">
    <text evidence="3">The sequence shown here is derived from an EMBL/GenBank/DDBJ whole genome shotgun (WGS) entry which is preliminary data.</text>
</comment>
<dbReference type="InterPro" id="IPR037171">
    <property type="entry name" value="NagB/RpiA_transferase-like"/>
</dbReference>
<feature type="region of interest" description="Disordered" evidence="1">
    <location>
        <begin position="13"/>
        <end position="37"/>
    </location>
</feature>
<dbReference type="RefSeq" id="WP_343937797.1">
    <property type="nucleotide sequence ID" value="NZ_BAAAHP010000005.1"/>
</dbReference>
<dbReference type="InterPro" id="IPR003741">
    <property type="entry name" value="LUD_dom"/>
</dbReference>
<proteinExistence type="predicted"/>
<dbReference type="Proteomes" id="UP001499967">
    <property type="component" value="Unassembled WGS sequence"/>
</dbReference>
<dbReference type="Gene3D" id="3.40.50.10420">
    <property type="entry name" value="NagB/RpiA/CoA transferase-like"/>
    <property type="match status" value="1"/>
</dbReference>
<feature type="domain" description="LUD" evidence="2">
    <location>
        <begin position="111"/>
        <end position="207"/>
    </location>
</feature>